<comment type="caution">
    <text evidence="9">The sequence shown here is derived from an EMBL/GenBank/DDBJ whole genome shotgun (WGS) entry which is preliminary data.</text>
</comment>
<dbReference type="CDD" id="cd06261">
    <property type="entry name" value="TM_PBP2"/>
    <property type="match status" value="1"/>
</dbReference>
<dbReference type="Gene3D" id="1.10.3720.10">
    <property type="entry name" value="MetI-like"/>
    <property type="match status" value="1"/>
</dbReference>
<evidence type="ECO:0000256" key="6">
    <source>
        <dbReference type="ARBA" id="ARBA00023136"/>
    </source>
</evidence>
<dbReference type="RefSeq" id="WP_133627139.1">
    <property type="nucleotide sequence ID" value="NZ_SOAZ01000003.1"/>
</dbReference>
<evidence type="ECO:0000256" key="7">
    <source>
        <dbReference type="RuleBase" id="RU363032"/>
    </source>
</evidence>
<dbReference type="InterPro" id="IPR010065">
    <property type="entry name" value="AA_ABC_transptr_permease_3TM"/>
</dbReference>
<dbReference type="PROSITE" id="PS50928">
    <property type="entry name" value="ABC_TM1"/>
    <property type="match status" value="1"/>
</dbReference>
<sequence length="215" mass="24132">MIYELFKPEVFLFLSKGLLTTLYIAVMTIIFSLIFGSLLGIVRYINNKYISPIAVIYIEAVRNTPLLLFILAFRFMTNLKPINAGIVAMTIFTSAIIAEIVRAGIDSIPAGQWEAAMSQGFSYIETMRHIILPQAIRNVIPPLFSTCITVIKDTSFVWVVGIEELTGKGMIIMGQYAATAQVFTIFGMLALMYFIINYTLSIFGYRQQLKAVKLK</sequence>
<dbReference type="PANTHER" id="PTHR30614">
    <property type="entry name" value="MEMBRANE COMPONENT OF AMINO ACID ABC TRANSPORTER"/>
    <property type="match status" value="1"/>
</dbReference>
<keyword evidence="4 7" id="KW-0812">Transmembrane</keyword>
<feature type="transmembrane region" description="Helical" evidence="7">
    <location>
        <begin position="176"/>
        <end position="196"/>
    </location>
</feature>
<protein>
    <submittedName>
        <fullName evidence="9">Amino acid ABC transporter membrane protein 2 (PAAT family)</fullName>
    </submittedName>
</protein>
<evidence type="ECO:0000313" key="10">
    <source>
        <dbReference type="Proteomes" id="UP000295325"/>
    </source>
</evidence>
<evidence type="ECO:0000256" key="3">
    <source>
        <dbReference type="ARBA" id="ARBA00022475"/>
    </source>
</evidence>
<comment type="subcellular location">
    <subcellularLocation>
        <location evidence="1 7">Cell membrane</location>
        <topology evidence="1 7">Multi-pass membrane protein</topology>
    </subcellularLocation>
</comment>
<dbReference type="SUPFAM" id="SSF161098">
    <property type="entry name" value="MetI-like"/>
    <property type="match status" value="1"/>
</dbReference>
<dbReference type="GO" id="GO:0006865">
    <property type="term" value="P:amino acid transport"/>
    <property type="evidence" value="ECO:0007669"/>
    <property type="project" value="TreeGrafter"/>
</dbReference>
<proteinExistence type="inferred from homology"/>
<dbReference type="Proteomes" id="UP000295325">
    <property type="component" value="Unassembled WGS sequence"/>
</dbReference>
<evidence type="ECO:0000256" key="4">
    <source>
        <dbReference type="ARBA" id="ARBA00022692"/>
    </source>
</evidence>
<dbReference type="EMBL" id="SOAZ01000003">
    <property type="protein sequence ID" value="TDT62734.1"/>
    <property type="molecule type" value="Genomic_DNA"/>
</dbReference>
<keyword evidence="5 7" id="KW-1133">Transmembrane helix</keyword>
<feature type="transmembrane region" description="Helical" evidence="7">
    <location>
        <begin position="82"/>
        <end position="101"/>
    </location>
</feature>
<name>A0A4V3EUF0_9CLOT</name>
<dbReference type="GO" id="GO:0022857">
    <property type="term" value="F:transmembrane transporter activity"/>
    <property type="evidence" value="ECO:0007669"/>
    <property type="project" value="InterPro"/>
</dbReference>
<feature type="transmembrane region" description="Helical" evidence="7">
    <location>
        <begin position="54"/>
        <end position="76"/>
    </location>
</feature>
<dbReference type="PANTHER" id="PTHR30614:SF41">
    <property type="entry name" value="INNER MEMBRANE AMINO-ACID ABC TRANSPORTER PERMEASE PROTEIN YHDY"/>
    <property type="match status" value="1"/>
</dbReference>
<gene>
    <name evidence="9" type="ORF">EDD71_1037</name>
</gene>
<evidence type="ECO:0000256" key="2">
    <source>
        <dbReference type="ARBA" id="ARBA00022448"/>
    </source>
</evidence>
<evidence type="ECO:0000256" key="5">
    <source>
        <dbReference type="ARBA" id="ARBA00022989"/>
    </source>
</evidence>
<reference evidence="9 10" key="1">
    <citation type="submission" date="2019-03" db="EMBL/GenBank/DDBJ databases">
        <title>Genomic Encyclopedia of Type Strains, Phase IV (KMG-IV): sequencing the most valuable type-strain genomes for metagenomic binning, comparative biology and taxonomic classification.</title>
        <authorList>
            <person name="Goeker M."/>
        </authorList>
    </citation>
    <scope>NUCLEOTIDE SEQUENCE [LARGE SCALE GENOMIC DNA]</scope>
    <source>
        <strain evidence="9 10">DSM 24455</strain>
    </source>
</reference>
<dbReference type="AlphaFoldDB" id="A0A4V3EUF0"/>
<evidence type="ECO:0000313" key="9">
    <source>
        <dbReference type="EMBL" id="TDT62734.1"/>
    </source>
</evidence>
<keyword evidence="3" id="KW-1003">Cell membrane</keyword>
<evidence type="ECO:0000259" key="8">
    <source>
        <dbReference type="PROSITE" id="PS50928"/>
    </source>
</evidence>
<dbReference type="OrthoDB" id="9787841at2"/>
<dbReference type="InterPro" id="IPR035906">
    <property type="entry name" value="MetI-like_sf"/>
</dbReference>
<accession>A0A4V3EUF0</accession>
<dbReference type="Pfam" id="PF00528">
    <property type="entry name" value="BPD_transp_1"/>
    <property type="match status" value="1"/>
</dbReference>
<dbReference type="GO" id="GO:0043190">
    <property type="term" value="C:ATP-binding cassette (ABC) transporter complex"/>
    <property type="evidence" value="ECO:0007669"/>
    <property type="project" value="InterPro"/>
</dbReference>
<feature type="domain" description="ABC transmembrane type-1" evidence="8">
    <location>
        <begin position="18"/>
        <end position="204"/>
    </location>
</feature>
<keyword evidence="10" id="KW-1185">Reference proteome</keyword>
<dbReference type="NCBIfam" id="TIGR01726">
    <property type="entry name" value="HEQRo_perm_3TM"/>
    <property type="match status" value="1"/>
</dbReference>
<evidence type="ECO:0000256" key="1">
    <source>
        <dbReference type="ARBA" id="ARBA00004651"/>
    </source>
</evidence>
<keyword evidence="6 7" id="KW-0472">Membrane</keyword>
<organism evidence="9 10">
    <name type="scientific">Fonticella tunisiensis</name>
    <dbReference type="NCBI Taxonomy" id="1096341"/>
    <lineage>
        <taxon>Bacteria</taxon>
        <taxon>Bacillati</taxon>
        <taxon>Bacillota</taxon>
        <taxon>Clostridia</taxon>
        <taxon>Eubacteriales</taxon>
        <taxon>Clostridiaceae</taxon>
        <taxon>Fonticella</taxon>
    </lineage>
</organism>
<comment type="similarity">
    <text evidence="7">Belongs to the binding-protein-dependent transport system permease family.</text>
</comment>
<dbReference type="InterPro" id="IPR000515">
    <property type="entry name" value="MetI-like"/>
</dbReference>
<dbReference type="InterPro" id="IPR043429">
    <property type="entry name" value="ArtM/GltK/GlnP/TcyL/YhdX-like"/>
</dbReference>
<keyword evidence="2 7" id="KW-0813">Transport</keyword>
<feature type="transmembrane region" description="Helical" evidence="7">
    <location>
        <begin position="20"/>
        <end position="42"/>
    </location>
</feature>